<dbReference type="PANTHER" id="PTHR42977">
    <property type="entry name" value="HYDROLASE-RELATED"/>
    <property type="match status" value="1"/>
</dbReference>
<dbReference type="PRINTS" id="PR00111">
    <property type="entry name" value="ABHYDROLASE"/>
</dbReference>
<gene>
    <name evidence="3" type="ORF">BO71DRAFT_137387</name>
</gene>
<dbReference type="InterPro" id="IPR000639">
    <property type="entry name" value="Epox_hydrolase-like"/>
</dbReference>
<dbReference type="Pfam" id="PF00561">
    <property type="entry name" value="Abhydrolase_1"/>
    <property type="match status" value="1"/>
</dbReference>
<dbReference type="PRINTS" id="PR00412">
    <property type="entry name" value="EPOXHYDRLASE"/>
</dbReference>
<sequence length="291" mass="33116">MSTNLTQIKRLPLPQSNITVFYREQGVATAPVILLLHGFPSSSHQYRNLIPLLATNHRVIAPDLPGFGFTETPLSFEYTFANLTSTIAEFLDVLQISQFSVYIFDYGAPTALRLALQRPQAIQAIISQSGNAYEEGLGLFWDPLRKFWATRNDPSDREPLKQAMLSYEATKWQYDEGTRNPTAIGPESYHLDYALLQRPGNPDIQIDLFKDYENNIKMYPEFHEYFRKSQVPLLAIWGKNDAIFIPPGAEAFKRDLPDAEVHLIDAGHFAVESDTEFISQTILKFLEKRGI</sequence>
<keyword evidence="4" id="KW-1185">Reference proteome</keyword>
<dbReference type="Proteomes" id="UP000247810">
    <property type="component" value="Unassembled WGS sequence"/>
</dbReference>
<dbReference type="PANTHER" id="PTHR42977:SF3">
    <property type="entry name" value="AB HYDROLASE-1 DOMAIN-CONTAINING PROTEIN"/>
    <property type="match status" value="1"/>
</dbReference>
<keyword evidence="1 3" id="KW-0378">Hydrolase</keyword>
<dbReference type="VEuPathDB" id="FungiDB:BO71DRAFT_137387"/>
<dbReference type="AlphaFoldDB" id="A0A319DBL9"/>
<evidence type="ECO:0000313" key="4">
    <source>
        <dbReference type="Proteomes" id="UP000247810"/>
    </source>
</evidence>
<evidence type="ECO:0000313" key="3">
    <source>
        <dbReference type="EMBL" id="PYH88433.1"/>
    </source>
</evidence>
<dbReference type="OrthoDB" id="6431331at2759"/>
<dbReference type="GO" id="GO:0004301">
    <property type="term" value="F:epoxide hydrolase activity"/>
    <property type="evidence" value="ECO:0007669"/>
    <property type="project" value="TreeGrafter"/>
</dbReference>
<feature type="domain" description="AB hydrolase-1" evidence="2">
    <location>
        <begin position="31"/>
        <end position="273"/>
    </location>
</feature>
<reference evidence="3 4" key="1">
    <citation type="submission" date="2018-02" db="EMBL/GenBank/DDBJ databases">
        <title>The genomes of Aspergillus section Nigri reveals drivers in fungal speciation.</title>
        <authorList>
            <consortium name="DOE Joint Genome Institute"/>
            <person name="Vesth T.C."/>
            <person name="Nybo J."/>
            <person name="Theobald S."/>
            <person name="Brandl J."/>
            <person name="Frisvad J.C."/>
            <person name="Nielsen K.F."/>
            <person name="Lyhne E.K."/>
            <person name="Kogle M.E."/>
            <person name="Kuo A."/>
            <person name="Riley R."/>
            <person name="Clum A."/>
            <person name="Nolan M."/>
            <person name="Lipzen A."/>
            <person name="Salamov A."/>
            <person name="Henrissat B."/>
            <person name="Wiebenga A."/>
            <person name="De vries R.P."/>
            <person name="Grigoriev I.V."/>
            <person name="Mortensen U.H."/>
            <person name="Andersen M.R."/>
            <person name="Baker S.E."/>
        </authorList>
    </citation>
    <scope>NUCLEOTIDE SEQUENCE [LARGE SCALE GENOMIC DNA]</scope>
    <source>
        <strain evidence="3 4">CBS 707.79</strain>
    </source>
</reference>
<dbReference type="Gene3D" id="3.40.50.1820">
    <property type="entry name" value="alpha/beta hydrolase"/>
    <property type="match status" value="1"/>
</dbReference>
<evidence type="ECO:0000256" key="1">
    <source>
        <dbReference type="ARBA" id="ARBA00022801"/>
    </source>
</evidence>
<protein>
    <submittedName>
        <fullName evidence="3">Putative hydrolase</fullName>
    </submittedName>
</protein>
<dbReference type="SUPFAM" id="SSF53474">
    <property type="entry name" value="alpha/beta-Hydrolases"/>
    <property type="match status" value="1"/>
</dbReference>
<proteinExistence type="predicted"/>
<dbReference type="InterPro" id="IPR029058">
    <property type="entry name" value="AB_hydrolase_fold"/>
</dbReference>
<dbReference type="InterPro" id="IPR000073">
    <property type="entry name" value="AB_hydrolase_1"/>
</dbReference>
<name>A0A319DBL9_9EURO</name>
<evidence type="ECO:0000259" key="2">
    <source>
        <dbReference type="Pfam" id="PF00561"/>
    </source>
</evidence>
<accession>A0A319DBL9</accession>
<dbReference type="STRING" id="1448320.A0A319DBL9"/>
<organism evidence="3 4">
    <name type="scientific">Aspergillus ellipticus CBS 707.79</name>
    <dbReference type="NCBI Taxonomy" id="1448320"/>
    <lineage>
        <taxon>Eukaryota</taxon>
        <taxon>Fungi</taxon>
        <taxon>Dikarya</taxon>
        <taxon>Ascomycota</taxon>
        <taxon>Pezizomycotina</taxon>
        <taxon>Eurotiomycetes</taxon>
        <taxon>Eurotiomycetidae</taxon>
        <taxon>Eurotiales</taxon>
        <taxon>Aspergillaceae</taxon>
        <taxon>Aspergillus</taxon>
        <taxon>Aspergillus subgen. Circumdati</taxon>
    </lineage>
</organism>
<dbReference type="EMBL" id="KZ826095">
    <property type="protein sequence ID" value="PYH88433.1"/>
    <property type="molecule type" value="Genomic_DNA"/>
</dbReference>
<dbReference type="InterPro" id="IPR051340">
    <property type="entry name" value="Haloalkane_dehalogenase"/>
</dbReference>